<sequence>MRYLLVVLLLMSSMSANAGWTYRISTGTEALRRIACYDLLGVVMDSGVITAVRFEADDNRYYCHRYIPESDDDGPCDDGFAWDQSLEQCDAPDDCLTNFSTGCMDDQPTDACENSNDILTNPDCAAQKDSCEAAGGAFGFFNGGTACLDGVPANGGCGANSAVIASGDGSTDCAPLPAAPATGAEGEPLGGTYDEAGEGSPTDLDGNYVCPDGSRPNSANQCPVSDEICYGANCPVPKICDDGYPSRYGSSGLTCDRPTPSQFCDNNVPVWDLASCPEPEQYDPELPPDHPSQPGNNPSDQPPPAVVENPVQTDSQGAEVATGACNPQSKTYLQCIAGNKKLRVPDRGQFEDLTQQMADAQSEYEDKFNEVKDDLYDRLSLSVNGGGSVASNVSKIRGVDVDFSIARHMSLLSIVGNVFLACASLSAAFIVLSAKN</sequence>
<feature type="transmembrane region" description="Helical" evidence="2">
    <location>
        <begin position="411"/>
        <end position="432"/>
    </location>
</feature>
<keyword evidence="5" id="KW-1185">Reference proteome</keyword>
<organism evidence="4 5">
    <name type="scientific">Sinobacterium caligoides</name>
    <dbReference type="NCBI Taxonomy" id="933926"/>
    <lineage>
        <taxon>Bacteria</taxon>
        <taxon>Pseudomonadati</taxon>
        <taxon>Pseudomonadota</taxon>
        <taxon>Gammaproteobacteria</taxon>
        <taxon>Cellvibrionales</taxon>
        <taxon>Spongiibacteraceae</taxon>
        <taxon>Sinobacterium</taxon>
    </lineage>
</organism>
<feature type="region of interest" description="Disordered" evidence="1">
    <location>
        <begin position="275"/>
        <end position="323"/>
    </location>
</feature>
<feature type="signal peptide" evidence="3">
    <location>
        <begin position="1"/>
        <end position="18"/>
    </location>
</feature>
<comment type="caution">
    <text evidence="4">The sequence shown here is derived from an EMBL/GenBank/DDBJ whole genome shotgun (WGS) entry which is preliminary data.</text>
</comment>
<gene>
    <name evidence="4" type="ORF">EDC56_2555</name>
</gene>
<dbReference type="AlphaFoldDB" id="A0A3N2DJE2"/>
<keyword evidence="3" id="KW-0732">Signal</keyword>
<evidence type="ECO:0000313" key="5">
    <source>
        <dbReference type="Proteomes" id="UP000275394"/>
    </source>
</evidence>
<evidence type="ECO:0000256" key="2">
    <source>
        <dbReference type="SAM" id="Phobius"/>
    </source>
</evidence>
<dbReference type="Proteomes" id="UP000275394">
    <property type="component" value="Unassembled WGS sequence"/>
</dbReference>
<keyword evidence="2" id="KW-1133">Transmembrane helix</keyword>
<protein>
    <recommendedName>
        <fullName evidence="6">Chitin-binding type-2 domain-containing protein</fullName>
    </recommendedName>
</protein>
<feature type="chain" id="PRO_5018115390" description="Chitin-binding type-2 domain-containing protein" evidence="3">
    <location>
        <begin position="19"/>
        <end position="436"/>
    </location>
</feature>
<name>A0A3N2DJE2_9GAMM</name>
<evidence type="ECO:0008006" key="6">
    <source>
        <dbReference type="Google" id="ProtNLM"/>
    </source>
</evidence>
<proteinExistence type="predicted"/>
<dbReference type="EMBL" id="RKHR01000005">
    <property type="protein sequence ID" value="ROR99920.1"/>
    <property type="molecule type" value="Genomic_DNA"/>
</dbReference>
<evidence type="ECO:0000256" key="3">
    <source>
        <dbReference type="SAM" id="SignalP"/>
    </source>
</evidence>
<keyword evidence="2" id="KW-0472">Membrane</keyword>
<accession>A0A3N2DJE2</accession>
<evidence type="ECO:0000256" key="1">
    <source>
        <dbReference type="SAM" id="MobiDB-lite"/>
    </source>
</evidence>
<keyword evidence="2" id="KW-0812">Transmembrane</keyword>
<evidence type="ECO:0000313" key="4">
    <source>
        <dbReference type="EMBL" id="ROR99920.1"/>
    </source>
</evidence>
<reference evidence="4 5" key="1">
    <citation type="submission" date="2018-11" db="EMBL/GenBank/DDBJ databases">
        <title>Genomic Encyclopedia of Type Strains, Phase IV (KMG-IV): sequencing the most valuable type-strain genomes for metagenomic binning, comparative biology and taxonomic classification.</title>
        <authorList>
            <person name="Goeker M."/>
        </authorList>
    </citation>
    <scope>NUCLEOTIDE SEQUENCE [LARGE SCALE GENOMIC DNA]</scope>
    <source>
        <strain evidence="4 5">DSM 100316</strain>
    </source>
</reference>